<evidence type="ECO:0008006" key="5">
    <source>
        <dbReference type="Google" id="ProtNLM"/>
    </source>
</evidence>
<dbReference type="RefSeq" id="WP_344782445.1">
    <property type="nucleotide sequence ID" value="NZ_BAAAZW010000004.1"/>
</dbReference>
<keyword evidence="4" id="KW-1185">Reference proteome</keyword>
<organism evidence="3 4">
    <name type="scientific">Gordonia caeni</name>
    <dbReference type="NCBI Taxonomy" id="1007097"/>
    <lineage>
        <taxon>Bacteria</taxon>
        <taxon>Bacillati</taxon>
        <taxon>Actinomycetota</taxon>
        <taxon>Actinomycetes</taxon>
        <taxon>Mycobacteriales</taxon>
        <taxon>Gordoniaceae</taxon>
        <taxon>Gordonia</taxon>
    </lineage>
</organism>
<feature type="region of interest" description="Disordered" evidence="1">
    <location>
        <begin position="89"/>
        <end position="131"/>
    </location>
</feature>
<feature type="compositionally biased region" description="Low complexity" evidence="1">
    <location>
        <begin position="89"/>
        <end position="102"/>
    </location>
</feature>
<sequence>MPSDEGNSPEGDSPGGNSPGSPDLPSKYHQHAGGSANYDPDAVHPQRPAGTPPPTKKKHRTRNLIFSACGAVLALAVVIGVIAAYAGGTGSSSPQSAPSSTGYQLPPRPADCTDGVPGGRHRADGLESGGVQVPAAALPKGWRTTDEALPLAARAQLVAPRAAEATGTAPVFGLITLPKGAGTDLRAIGDTFLRCLTYLPRYDGTDPLPPVVTNAQNEVTENDVKYVHLAARLSTGMGADRGGDAVYLVVLGTAPTTIAVGIAPLDDENGQKQLQKALSGIQVRAPR</sequence>
<feature type="region of interest" description="Disordered" evidence="1">
    <location>
        <begin position="1"/>
        <end position="59"/>
    </location>
</feature>
<feature type="transmembrane region" description="Helical" evidence="2">
    <location>
        <begin position="64"/>
        <end position="86"/>
    </location>
</feature>
<proteinExistence type="predicted"/>
<keyword evidence="2" id="KW-0812">Transmembrane</keyword>
<name>A0ABP7P0K8_9ACTN</name>
<evidence type="ECO:0000313" key="3">
    <source>
        <dbReference type="EMBL" id="GAA3957664.1"/>
    </source>
</evidence>
<feature type="compositionally biased region" description="Low complexity" evidence="1">
    <location>
        <begin position="1"/>
        <end position="12"/>
    </location>
</feature>
<dbReference type="Proteomes" id="UP001418444">
    <property type="component" value="Unassembled WGS sequence"/>
</dbReference>
<evidence type="ECO:0000313" key="4">
    <source>
        <dbReference type="Proteomes" id="UP001418444"/>
    </source>
</evidence>
<accession>A0ABP7P0K8</accession>
<keyword evidence="2" id="KW-1133">Transmembrane helix</keyword>
<comment type="caution">
    <text evidence="3">The sequence shown here is derived from an EMBL/GenBank/DDBJ whole genome shotgun (WGS) entry which is preliminary data.</text>
</comment>
<keyword evidence="2" id="KW-0472">Membrane</keyword>
<evidence type="ECO:0000256" key="1">
    <source>
        <dbReference type="SAM" id="MobiDB-lite"/>
    </source>
</evidence>
<gene>
    <name evidence="3" type="ORF">GCM10022231_16130</name>
</gene>
<evidence type="ECO:0000256" key="2">
    <source>
        <dbReference type="SAM" id="Phobius"/>
    </source>
</evidence>
<reference evidence="4" key="1">
    <citation type="journal article" date="2019" name="Int. J. Syst. Evol. Microbiol.">
        <title>The Global Catalogue of Microorganisms (GCM) 10K type strain sequencing project: providing services to taxonomists for standard genome sequencing and annotation.</title>
        <authorList>
            <consortium name="The Broad Institute Genomics Platform"/>
            <consortium name="The Broad Institute Genome Sequencing Center for Infectious Disease"/>
            <person name="Wu L."/>
            <person name="Ma J."/>
        </authorList>
    </citation>
    <scope>NUCLEOTIDE SEQUENCE [LARGE SCALE GENOMIC DNA]</scope>
    <source>
        <strain evidence="4">JCM 16923</strain>
    </source>
</reference>
<dbReference type="EMBL" id="BAAAZW010000004">
    <property type="protein sequence ID" value="GAA3957664.1"/>
    <property type="molecule type" value="Genomic_DNA"/>
</dbReference>
<protein>
    <recommendedName>
        <fullName evidence="5">DUF5642 domain-containing protein</fullName>
    </recommendedName>
</protein>